<dbReference type="Pfam" id="PF07727">
    <property type="entry name" value="RVT_2"/>
    <property type="match status" value="2"/>
</dbReference>
<dbReference type="InterPro" id="IPR013103">
    <property type="entry name" value="RVT_2"/>
</dbReference>
<evidence type="ECO:0000313" key="4">
    <source>
        <dbReference type="Proteomes" id="UP001152795"/>
    </source>
</evidence>
<dbReference type="Proteomes" id="UP001152795">
    <property type="component" value="Unassembled WGS sequence"/>
</dbReference>
<dbReference type="OrthoDB" id="413361at2759"/>
<dbReference type="EMBL" id="CACRXK020026250">
    <property type="protein sequence ID" value="CAB4040087.1"/>
    <property type="molecule type" value="Genomic_DNA"/>
</dbReference>
<evidence type="ECO:0000256" key="1">
    <source>
        <dbReference type="SAM" id="MobiDB-lite"/>
    </source>
</evidence>
<dbReference type="SUPFAM" id="SSF56672">
    <property type="entry name" value="DNA/RNA polymerases"/>
    <property type="match status" value="1"/>
</dbReference>
<protein>
    <recommendedName>
        <fullName evidence="2">Reverse transcriptase Ty1/copia-type domain-containing protein</fullName>
    </recommendedName>
</protein>
<gene>
    <name evidence="3" type="ORF">PACLA_8A013611</name>
</gene>
<sequence length="335" mass="38804">MPPNTVPDEEPWDSEGRHCDHTENDSKTKRYPQRERNPPRHLEEDTLLPKNADCAHISVDYCYKVCGLPQNYIEAMGSPQAREWEQAMKEEISSLKENDTYELSTLPEGKASVGGKWVYTTKQDQNGVETFKARYVAKGYSQMDVKTAYLHAPITQELYIDQPQGFEEVSESGERNHADHCVYKKLVDDKIVIVIVWVDDLIIASDSMQLMEEFKERMKTQFKMKDLGRITFFLGMDFKQSKGEIRMNKKRFILKILERFGMIDCKPRLTPCEQRLEFNCGELTNARQYREMIGSLIYAMNCTRPDLSWIVRRLSQTLSNPRTGDLIAAKHVLGI</sequence>
<reference evidence="3" key="1">
    <citation type="submission" date="2020-04" db="EMBL/GenBank/DDBJ databases">
        <authorList>
            <person name="Alioto T."/>
            <person name="Alioto T."/>
            <person name="Gomez Garrido J."/>
        </authorList>
    </citation>
    <scope>NUCLEOTIDE SEQUENCE</scope>
    <source>
        <strain evidence="3">A484AB</strain>
    </source>
</reference>
<feature type="region of interest" description="Disordered" evidence="1">
    <location>
        <begin position="1"/>
        <end position="45"/>
    </location>
</feature>
<comment type="caution">
    <text evidence="3">The sequence shown here is derived from an EMBL/GenBank/DDBJ whole genome shotgun (WGS) entry which is preliminary data.</text>
</comment>
<feature type="domain" description="Reverse transcriptase Ty1/copia-type" evidence="2">
    <location>
        <begin position="98"/>
        <end position="143"/>
    </location>
</feature>
<dbReference type="AlphaFoldDB" id="A0A7D9LTH4"/>
<proteinExistence type="predicted"/>
<feature type="domain" description="Reverse transcriptase Ty1/copia-type" evidence="2">
    <location>
        <begin position="174"/>
        <end position="273"/>
    </location>
</feature>
<organism evidence="3 4">
    <name type="scientific">Paramuricea clavata</name>
    <name type="common">Red gorgonian</name>
    <name type="synonym">Violescent sea-whip</name>
    <dbReference type="NCBI Taxonomy" id="317549"/>
    <lineage>
        <taxon>Eukaryota</taxon>
        <taxon>Metazoa</taxon>
        <taxon>Cnidaria</taxon>
        <taxon>Anthozoa</taxon>
        <taxon>Octocorallia</taxon>
        <taxon>Malacalcyonacea</taxon>
        <taxon>Plexauridae</taxon>
        <taxon>Paramuricea</taxon>
    </lineage>
</organism>
<dbReference type="PANTHER" id="PTHR11439:SF463">
    <property type="entry name" value="REVERSE TRANSCRIPTASE TY1_COPIA-TYPE DOMAIN-CONTAINING PROTEIN"/>
    <property type="match status" value="1"/>
</dbReference>
<keyword evidence="4" id="KW-1185">Reference proteome</keyword>
<name>A0A7D9LTH4_PARCT</name>
<dbReference type="InterPro" id="IPR043502">
    <property type="entry name" value="DNA/RNA_pol_sf"/>
</dbReference>
<dbReference type="PANTHER" id="PTHR11439">
    <property type="entry name" value="GAG-POL-RELATED RETROTRANSPOSON"/>
    <property type="match status" value="1"/>
</dbReference>
<feature type="compositionally biased region" description="Basic and acidic residues" evidence="1">
    <location>
        <begin position="14"/>
        <end position="44"/>
    </location>
</feature>
<accession>A0A7D9LTH4</accession>
<evidence type="ECO:0000313" key="3">
    <source>
        <dbReference type="EMBL" id="CAB4040087.1"/>
    </source>
</evidence>
<evidence type="ECO:0000259" key="2">
    <source>
        <dbReference type="Pfam" id="PF07727"/>
    </source>
</evidence>